<dbReference type="PROSITE" id="PS00227">
    <property type="entry name" value="TUBULIN"/>
    <property type="match status" value="1"/>
</dbReference>
<evidence type="ECO:0000256" key="6">
    <source>
        <dbReference type="ARBA" id="ARBA00023134"/>
    </source>
</evidence>
<keyword evidence="12" id="KW-1185">Reference proteome</keyword>
<dbReference type="GO" id="GO:0007005">
    <property type="term" value="P:mitochondrion organization"/>
    <property type="evidence" value="ECO:0007669"/>
    <property type="project" value="TreeGrafter"/>
</dbReference>
<dbReference type="FunFam" id="3.40.50.1440:FF:000017">
    <property type="entry name" value="Tubulin epsilon chain"/>
    <property type="match status" value="1"/>
</dbReference>
<feature type="compositionally biased region" description="Polar residues" evidence="8">
    <location>
        <begin position="220"/>
        <end position="229"/>
    </location>
</feature>
<feature type="region of interest" description="Disordered" evidence="8">
    <location>
        <begin position="455"/>
        <end position="479"/>
    </location>
</feature>
<dbReference type="GO" id="GO:0005739">
    <property type="term" value="C:mitochondrion"/>
    <property type="evidence" value="ECO:0007669"/>
    <property type="project" value="TreeGrafter"/>
</dbReference>
<dbReference type="CDD" id="cd02190">
    <property type="entry name" value="epsilon_tubulin"/>
    <property type="match status" value="1"/>
</dbReference>
<proteinExistence type="inferred from homology"/>
<accession>A0A813PUL1</accession>
<dbReference type="SMART" id="SM00865">
    <property type="entry name" value="Tubulin_C"/>
    <property type="match status" value="1"/>
</dbReference>
<evidence type="ECO:0000256" key="2">
    <source>
        <dbReference type="ARBA" id="ARBA00009658"/>
    </source>
</evidence>
<dbReference type="PRINTS" id="PR01161">
    <property type="entry name" value="TUBULIN"/>
</dbReference>
<dbReference type="Proteomes" id="UP000681722">
    <property type="component" value="Unassembled WGS sequence"/>
</dbReference>
<dbReference type="GO" id="GO:0005525">
    <property type="term" value="F:GTP binding"/>
    <property type="evidence" value="ECO:0007669"/>
    <property type="project" value="UniProtKB-KW"/>
</dbReference>
<dbReference type="SMART" id="SM00715">
    <property type="entry name" value="LA"/>
    <property type="match status" value="1"/>
</dbReference>
<dbReference type="Pfam" id="PF03953">
    <property type="entry name" value="Tubulin_C"/>
    <property type="match status" value="1"/>
</dbReference>
<dbReference type="SUPFAM" id="SSF117892">
    <property type="entry name" value="Band 7/SPFH domain"/>
    <property type="match status" value="1"/>
</dbReference>
<comment type="similarity">
    <text evidence="1">Belongs to the tubulin family.</text>
</comment>
<dbReference type="SUPFAM" id="SSF46785">
    <property type="entry name" value="Winged helix' DNA-binding domain"/>
    <property type="match status" value="1"/>
</dbReference>
<evidence type="ECO:0000313" key="12">
    <source>
        <dbReference type="Proteomes" id="UP000663829"/>
    </source>
</evidence>
<keyword evidence="5 7" id="KW-0694">RNA-binding</keyword>
<feature type="domain" description="HTH La-type RNA-binding" evidence="9">
    <location>
        <begin position="302"/>
        <end position="393"/>
    </location>
</feature>
<gene>
    <name evidence="10" type="ORF">GPM918_LOCUS1379</name>
    <name evidence="11" type="ORF">SRO942_LOCUS1379</name>
</gene>
<dbReference type="InterPro" id="IPR004057">
    <property type="entry name" value="Epsilon_tubulin"/>
</dbReference>
<evidence type="ECO:0000313" key="10">
    <source>
        <dbReference type="EMBL" id="CAF0760910.1"/>
    </source>
</evidence>
<name>A0A813PUL1_9BILA</name>
<dbReference type="PANTHER" id="PTHR23222">
    <property type="entry name" value="PROHIBITIN"/>
    <property type="match status" value="1"/>
</dbReference>
<dbReference type="GO" id="GO:0016020">
    <property type="term" value="C:membrane"/>
    <property type="evidence" value="ECO:0007669"/>
    <property type="project" value="InterPro"/>
</dbReference>
<dbReference type="SUPFAM" id="SSF55307">
    <property type="entry name" value="Tubulin C-terminal domain-like"/>
    <property type="match status" value="1"/>
</dbReference>
<dbReference type="InterPro" id="IPR018316">
    <property type="entry name" value="Tubulin/FtsZ_2-layer-sand-dom"/>
</dbReference>
<feature type="compositionally biased region" description="Polar residues" evidence="8">
    <location>
        <begin position="788"/>
        <end position="804"/>
    </location>
</feature>
<dbReference type="SMART" id="SM00244">
    <property type="entry name" value="PHB"/>
    <property type="match status" value="1"/>
</dbReference>
<dbReference type="InterPro" id="IPR036013">
    <property type="entry name" value="Band_7/SPFH_dom_sf"/>
</dbReference>
<feature type="compositionally biased region" description="Low complexity" evidence="8">
    <location>
        <begin position="230"/>
        <end position="247"/>
    </location>
</feature>
<dbReference type="Gene3D" id="1.10.287.600">
    <property type="entry name" value="Helix hairpin bin"/>
    <property type="match status" value="1"/>
</dbReference>
<organism evidence="10 12">
    <name type="scientific">Didymodactylos carnosus</name>
    <dbReference type="NCBI Taxonomy" id="1234261"/>
    <lineage>
        <taxon>Eukaryota</taxon>
        <taxon>Metazoa</taxon>
        <taxon>Spiralia</taxon>
        <taxon>Gnathifera</taxon>
        <taxon>Rotifera</taxon>
        <taxon>Eurotatoria</taxon>
        <taxon>Bdelloidea</taxon>
        <taxon>Philodinida</taxon>
        <taxon>Philodinidae</taxon>
        <taxon>Didymodactylos</taxon>
    </lineage>
</organism>
<dbReference type="PROSITE" id="PS50961">
    <property type="entry name" value="HTH_LA"/>
    <property type="match status" value="1"/>
</dbReference>
<reference evidence="10" key="1">
    <citation type="submission" date="2021-02" db="EMBL/GenBank/DDBJ databases">
        <authorList>
            <person name="Nowell W R."/>
        </authorList>
    </citation>
    <scope>NUCLEOTIDE SEQUENCE</scope>
</reference>
<dbReference type="GO" id="GO:0005874">
    <property type="term" value="C:microtubule"/>
    <property type="evidence" value="ECO:0007669"/>
    <property type="project" value="UniProtKB-KW"/>
</dbReference>
<dbReference type="CDD" id="cd03401">
    <property type="entry name" value="SPFH_prohibitin"/>
    <property type="match status" value="1"/>
</dbReference>
<dbReference type="EMBL" id="CAJOBC010000127">
    <property type="protein sequence ID" value="CAF3541778.1"/>
    <property type="molecule type" value="Genomic_DNA"/>
</dbReference>
<dbReference type="PRINTS" id="PR01519">
    <property type="entry name" value="EPSLNTUBULIN"/>
</dbReference>
<evidence type="ECO:0000256" key="3">
    <source>
        <dbReference type="ARBA" id="ARBA00022701"/>
    </source>
</evidence>
<dbReference type="InterPro" id="IPR023123">
    <property type="entry name" value="Tubulin_C"/>
</dbReference>
<feature type="region of interest" description="Disordered" evidence="8">
    <location>
        <begin position="644"/>
        <end position="677"/>
    </location>
</feature>
<dbReference type="InterPro" id="IPR003008">
    <property type="entry name" value="Tubulin_FtsZ_GTPase"/>
</dbReference>
<dbReference type="GO" id="GO:0007017">
    <property type="term" value="P:microtubule-based process"/>
    <property type="evidence" value="ECO:0007669"/>
    <property type="project" value="InterPro"/>
</dbReference>
<dbReference type="FunFam" id="3.30.479.30:FF:000001">
    <property type="entry name" value="Prohibitin 2"/>
    <property type="match status" value="1"/>
</dbReference>
<dbReference type="SMART" id="SM00864">
    <property type="entry name" value="Tubulin"/>
    <property type="match status" value="1"/>
</dbReference>
<comment type="caution">
    <text evidence="10">The sequence shown here is derived from an EMBL/GenBank/DDBJ whole genome shotgun (WGS) entry which is preliminary data.</text>
</comment>
<dbReference type="InterPro" id="IPR036388">
    <property type="entry name" value="WH-like_DNA-bd_sf"/>
</dbReference>
<dbReference type="Gene3D" id="1.10.10.10">
    <property type="entry name" value="Winged helix-like DNA-binding domain superfamily/Winged helix DNA-binding domain"/>
    <property type="match status" value="1"/>
</dbReference>
<evidence type="ECO:0000259" key="9">
    <source>
        <dbReference type="PROSITE" id="PS50961"/>
    </source>
</evidence>
<dbReference type="GO" id="GO:0048255">
    <property type="term" value="P:mRNA stabilization"/>
    <property type="evidence" value="ECO:0007669"/>
    <property type="project" value="InterPro"/>
</dbReference>
<keyword evidence="3" id="KW-0493">Microtubule</keyword>
<dbReference type="PANTHER" id="PTHR23222:SF0">
    <property type="entry name" value="PROHIBITIN 1"/>
    <property type="match status" value="1"/>
</dbReference>
<dbReference type="InterPro" id="IPR001107">
    <property type="entry name" value="Band_7"/>
</dbReference>
<protein>
    <recommendedName>
        <fullName evidence="9">HTH La-type RNA-binding domain-containing protein</fullName>
    </recommendedName>
</protein>
<dbReference type="InterPro" id="IPR000217">
    <property type="entry name" value="Tubulin"/>
</dbReference>
<dbReference type="InterPro" id="IPR017975">
    <property type="entry name" value="Tubulin_CS"/>
</dbReference>
<dbReference type="InterPro" id="IPR036525">
    <property type="entry name" value="Tubulin/FtsZ_GTPase_sf"/>
</dbReference>
<feature type="region of interest" description="Disordered" evidence="8">
    <location>
        <begin position="713"/>
        <end position="808"/>
    </location>
</feature>
<dbReference type="Gene3D" id="3.40.50.1440">
    <property type="entry name" value="Tubulin/FtsZ, GTPase domain"/>
    <property type="match status" value="1"/>
</dbReference>
<keyword evidence="4" id="KW-0547">Nucleotide-binding</keyword>
<dbReference type="InterPro" id="IPR006607">
    <property type="entry name" value="DM15"/>
</dbReference>
<dbReference type="InterPro" id="IPR008280">
    <property type="entry name" value="Tub_FtsZ_C"/>
</dbReference>
<dbReference type="InterPro" id="IPR006630">
    <property type="entry name" value="La_HTH"/>
</dbReference>
<dbReference type="EMBL" id="CAJNOQ010000127">
    <property type="protein sequence ID" value="CAF0760910.1"/>
    <property type="molecule type" value="Genomic_DNA"/>
</dbReference>
<evidence type="ECO:0000313" key="11">
    <source>
        <dbReference type="EMBL" id="CAF3541778.1"/>
    </source>
</evidence>
<dbReference type="InterPro" id="IPR036390">
    <property type="entry name" value="WH_DNA-bd_sf"/>
</dbReference>
<dbReference type="Pfam" id="PF00091">
    <property type="entry name" value="Tubulin"/>
    <property type="match status" value="1"/>
</dbReference>
<dbReference type="Pfam" id="PF21071">
    <property type="entry name" value="LARP1_HEAT"/>
    <property type="match status" value="1"/>
</dbReference>
<dbReference type="Gene3D" id="3.30.479.30">
    <property type="entry name" value="Band 7 domain"/>
    <property type="match status" value="1"/>
</dbReference>
<dbReference type="GO" id="GO:0000339">
    <property type="term" value="F:RNA cap binding"/>
    <property type="evidence" value="ECO:0007669"/>
    <property type="project" value="InterPro"/>
</dbReference>
<feature type="region of interest" description="Disordered" evidence="8">
    <location>
        <begin position="153"/>
        <end position="180"/>
    </location>
</feature>
<dbReference type="Pfam" id="PF05383">
    <property type="entry name" value="La"/>
    <property type="match status" value="1"/>
</dbReference>
<evidence type="ECO:0000256" key="5">
    <source>
        <dbReference type="ARBA" id="ARBA00022884"/>
    </source>
</evidence>
<keyword evidence="6" id="KW-0342">GTP-binding</keyword>
<dbReference type="Pfam" id="PF01145">
    <property type="entry name" value="Band_7"/>
    <property type="match status" value="1"/>
</dbReference>
<evidence type="ECO:0000256" key="4">
    <source>
        <dbReference type="ARBA" id="ARBA00022741"/>
    </source>
</evidence>
<feature type="compositionally biased region" description="Basic residues" evidence="8">
    <location>
        <begin position="455"/>
        <end position="465"/>
    </location>
</feature>
<feature type="compositionally biased region" description="Low complexity" evidence="8">
    <location>
        <begin position="713"/>
        <end position="727"/>
    </location>
</feature>
<sequence>MTSERLKAPSESLSKVMPTDNATNANAWHQLPLPKTITTAQTTSLQANNANDWPSLSQATTACEKLPKEKKTPVIPHSGKKADETTTINENEMLAERKTMPESPIDTGTEITVAKTENLDNNVLTNETTKISETNNTNISDNNQNQENTVSAKANDASVLPDTANTASTGPKTPKKKAKQKWIPLVIDQQAAVSSTATANASVRGARGAGRGGRTRTRSLDVSNTETDGTVTSSTITTPAIPSTTSVTKRESRNNFHKFIFDDEVTVVDDCSFVLPYIADNTGNNNGIYYYPQDEQLLETATYTHSQLRDFVRRQVEYYFSDENLEVDIYLRRKMSKDGYVPLSLIAGFNRVKSLCEDFNLIVEAVTNSDIIEMTDKCMVRCRKNPTKWPLVFDGIDPNVLSLNPEVPEFQPGKLWKTGNENQNDFGVQYNVIGSMKPENQKKIPAETTWQVVPAKKKKAVKKKEKKDQQQTDDDITNDTREELEFKFDEELPSSSNKSILTPSNIPKRRRANSLNLHFPDTLGDESEFDLADDDIDKILIITPTPPSTRKQQQINRSADYHNTRAKMTSEMAKIIDDGLRWYEEELWQRPASSMVEDKPSDKTVKLITQEEMDLMRNKNSEPQPILVENEDNVDMDDVKAAQTNREKASVENKSQRSATIPISIPPQQEPFFRPKYIPPLSAQHDLVSHSLPNDLKNPQSSTITSTTTTIHENNDQQQQSSSNTQQEPRTPHSRARHQARFYPVTKEPTVIESNTPHLKRKTRHSENPPVESSVGWVFDSRGHLSSKPRSNTVTGQQTSNSATNRQDYNYDQYQNSDYGEYYDYDSRYNYNYEYYNDYNYSQSYGTTPVEIPHFQHPSYSLLEQNGFTQQVYAKYKHRCLEERKQLGHGQSMEMNTLYRFWSFFLRENFNHRMYTEFKQYAVEDAKSGNRYGLECLFRFFTYGLEHHFRHEVFKDFEDETLRDHEAGQLYGLEKFWAFLKYSKRNPVINPKLQDILKNYKRLEDFRIDGASFPQQWYPGKTGIKTAPAPEAAAAAAALKDNDKNTTIMTSGGNNPSSTATNVNDGAPISLDGGHRAVIFDRFQGVKPDVIGEGTHFMIPWLHKPIIFDIRTRPRSVPSITGTKDLQTVNITLRILYRPRAEFLPKIFTNLGLDYEERVLPSITNEVLKSVVAQFDAIELITQRTLISQRVSELLTERASQFGLLLDDISITHLTFGPEFTTAVEAKQVAQQDAEKQRFLVEKAEQTRQANVIAAEGDARAADLIGRALGEAGDGIIELRRIEAAEDIATQLAKSRNIVYLPHGPQMLLNISADQIGSRFWDLALREHSSTMKKECLYDASLNAFFRNVDKSNLQDLSYPSTICNLKARALLIDMEEGVVKSILQSQLKDLFDGQQFIKDVSGAGNNWAVGNRMYGEKYRTSLENEIRRQTEMADSLQSFMIIHSMGGGTGSGLGTYILELLEEHYPKVCRIVTPVYPSEDDDVITSPYNSVLATQKLIEYADCVLPIDNDSLITIINRIYSSSSTTNKDQQQTLINDGATGKKTKQKPFDEMNNIVANLLLNLTSSSRFDGALNVDLSEIPMNLVPYPKLHFLLTSQVPLYVSNKKYLQIRNINQMFKDSLMPYTQSLNAYPQKGVYVACGMIIRGDTINMSDIRRNIDLLRKNSMKFVKWNEDGWKIGLCKIPPIGLPYSLLTLSNNTCIKDTFIDLKNRFLTLYKRKAHVHHYTKDKYIDLDDFQHSLDALNNLIEQYDEINRTSGFETESDSFSGAIPRLKILS</sequence>
<dbReference type="CDD" id="cd07323">
    <property type="entry name" value="LAM"/>
    <property type="match status" value="1"/>
</dbReference>
<dbReference type="Proteomes" id="UP000663829">
    <property type="component" value="Unassembled WGS sequence"/>
</dbReference>
<evidence type="ECO:0000256" key="1">
    <source>
        <dbReference type="ARBA" id="ARBA00009636"/>
    </source>
</evidence>
<dbReference type="SUPFAM" id="SSF52490">
    <property type="entry name" value="Tubulin nucleotide-binding domain-like"/>
    <property type="match status" value="1"/>
</dbReference>
<dbReference type="SMART" id="SM00684">
    <property type="entry name" value="DM15"/>
    <property type="match status" value="3"/>
</dbReference>
<feature type="region of interest" description="Disordered" evidence="8">
    <location>
        <begin position="1"/>
        <end position="27"/>
    </location>
</feature>
<dbReference type="OrthoDB" id="1662883at2759"/>
<evidence type="ECO:0000256" key="7">
    <source>
        <dbReference type="PROSITE-ProRule" id="PRU00332"/>
    </source>
</evidence>
<dbReference type="InterPro" id="IPR000163">
    <property type="entry name" value="Prohibitin"/>
</dbReference>
<feature type="region of interest" description="Disordered" evidence="8">
    <location>
        <begin position="198"/>
        <end position="248"/>
    </location>
</feature>
<feature type="compositionally biased region" description="Basic and acidic residues" evidence="8">
    <location>
        <begin position="644"/>
        <end position="655"/>
    </location>
</feature>
<comment type="similarity">
    <text evidence="2">Belongs to the prohibitin family.</text>
</comment>
<evidence type="ECO:0000256" key="8">
    <source>
        <dbReference type="SAM" id="MobiDB-lite"/>
    </source>
</evidence>